<comment type="caution">
    <text evidence="1">The sequence shown here is derived from an EMBL/GenBank/DDBJ whole genome shotgun (WGS) entry which is preliminary data.</text>
</comment>
<proteinExistence type="predicted"/>
<reference evidence="1" key="1">
    <citation type="submission" date="2018-10" db="EMBL/GenBank/DDBJ databases">
        <authorList>
            <consortium name="PulseNet: The National Subtyping Network for Foodborne Disease Surveillance"/>
            <person name="Tarr C.L."/>
            <person name="Trees E."/>
            <person name="Katz L.S."/>
            <person name="Carleton-Romer H.A."/>
            <person name="Stroika S."/>
            <person name="Kucerova Z."/>
            <person name="Roache K.F."/>
            <person name="Sabol A.L."/>
            <person name="Besser J."/>
            <person name="Gerner-Smidt P."/>
        </authorList>
    </citation>
    <scope>NUCLEOTIDE SEQUENCE [LARGE SCALE GENOMIC DNA]</scope>
    <source>
        <strain evidence="1">PNUSAS059279</strain>
    </source>
</reference>
<dbReference type="PANTHER" id="PTHR34413">
    <property type="entry name" value="PROPHAGE TAIL FIBER ASSEMBLY PROTEIN HOMOLOG TFAE-RELATED-RELATED"/>
    <property type="match status" value="1"/>
</dbReference>
<dbReference type="InterPro" id="IPR003458">
    <property type="entry name" value="Phage_T4_Gp38_tail_assem"/>
</dbReference>
<dbReference type="EMBL" id="RNGN01000063">
    <property type="protein sequence ID" value="MFX64557.1"/>
    <property type="molecule type" value="Genomic_DNA"/>
</dbReference>
<protein>
    <submittedName>
        <fullName evidence="1">Tail fiber assembly protein</fullName>
    </submittedName>
</protein>
<gene>
    <name evidence="1" type="ORF">ED173_16820</name>
</gene>
<dbReference type="InterPro" id="IPR051220">
    <property type="entry name" value="TFA_Chaperone"/>
</dbReference>
<dbReference type="Pfam" id="PF02413">
    <property type="entry name" value="Caudo_TAP"/>
    <property type="match status" value="1"/>
</dbReference>
<dbReference type="Proteomes" id="UP000885417">
    <property type="component" value="Unassembled WGS sequence"/>
</dbReference>
<name>A0A3J8T5V0_SALER</name>
<dbReference type="AlphaFoldDB" id="A0A3J8T5V0"/>
<dbReference type="PANTHER" id="PTHR34413:SF2">
    <property type="entry name" value="PROPHAGE TAIL FIBER ASSEMBLY PROTEIN HOMOLOG TFAE-RELATED"/>
    <property type="match status" value="1"/>
</dbReference>
<organism evidence="1">
    <name type="scientific">Salmonella enterica</name>
    <name type="common">Salmonella choleraesuis</name>
    <dbReference type="NCBI Taxonomy" id="28901"/>
    <lineage>
        <taxon>Bacteria</taxon>
        <taxon>Pseudomonadati</taxon>
        <taxon>Pseudomonadota</taxon>
        <taxon>Gammaproteobacteria</taxon>
        <taxon>Enterobacterales</taxon>
        <taxon>Enterobacteriaceae</taxon>
        <taxon>Salmonella</taxon>
    </lineage>
</organism>
<sequence>MMHLKNIVAGNPKTPDQYKLTKKFGVVWLYDEDGKNWYEEQKNFAADTLKFAYDNRNIIVAINKDASKINPEGRSVVELPDITANRRVDVSGRWIFNGEQVSKRIYSPEELRQQAEAKKLKLLEEAEAFITPLARAVKLGIATDAEQQRLVAWEQYSVLVNRVDTSKPDWPDKPASQ</sequence>
<accession>A0A3J8T5V0</accession>
<evidence type="ECO:0000313" key="1">
    <source>
        <dbReference type="EMBL" id="MFX64557.1"/>
    </source>
</evidence>